<reference evidence="1 2" key="1">
    <citation type="journal article" date="2015" name="Genome Announc.">
        <title>Complete Genome Sequence of Bacillus cereus Group Phage TsarBomba.</title>
        <authorList>
            <person name="Erill I."/>
            <person name="Caruso S.M."/>
        </authorList>
    </citation>
    <scope>NUCLEOTIDE SEQUENCE [LARGE SCALE GENOMIC DNA]</scope>
</reference>
<dbReference type="Proteomes" id="UP000204602">
    <property type="component" value="Segment"/>
</dbReference>
<name>A0A0K2D096_9CAUD</name>
<evidence type="ECO:0000313" key="2">
    <source>
        <dbReference type="Proteomes" id="UP000204602"/>
    </source>
</evidence>
<dbReference type="KEGG" id="vg:26633327"/>
<sequence>MNIENSGNPVHKYIVETAIIEHTDRKVFLKAVTEYKDKLLDDGFKVEVHYQVVVVPGLTTTVKHYMYIEGRKLNEEFLII</sequence>
<keyword evidence="2" id="KW-1185">Reference proteome</keyword>
<dbReference type="OrthoDB" id="35450at10239"/>
<gene>
    <name evidence="1" type="ORF">TSARBOMBA_247</name>
</gene>
<dbReference type="EMBL" id="KT224359">
    <property type="protein sequence ID" value="ALA13087.1"/>
    <property type="molecule type" value="Genomic_DNA"/>
</dbReference>
<accession>A0A0K2D096</accession>
<proteinExistence type="predicted"/>
<organism evidence="1 2">
    <name type="scientific">Bacillus phage TsarBomba</name>
    <dbReference type="NCBI Taxonomy" id="1690456"/>
    <lineage>
        <taxon>Viruses</taxon>
        <taxon>Duplodnaviria</taxon>
        <taxon>Heunggongvirae</taxon>
        <taxon>Uroviricota</taxon>
        <taxon>Caudoviricetes</taxon>
        <taxon>Herelleviridae</taxon>
        <taxon>Bastillevirinae</taxon>
        <taxon>Tsarbombavirus</taxon>
        <taxon>Tsarbombavirus tsarbomba</taxon>
    </lineage>
</organism>
<dbReference type="RefSeq" id="YP_009207062.1">
    <property type="nucleotide sequence ID" value="NC_028890.1"/>
</dbReference>
<evidence type="ECO:0000313" key="1">
    <source>
        <dbReference type="EMBL" id="ALA13087.1"/>
    </source>
</evidence>
<dbReference type="GeneID" id="26633327"/>
<protein>
    <submittedName>
        <fullName evidence="1">Uncharacterized protein</fullName>
    </submittedName>
</protein>